<dbReference type="Pfam" id="PF03061">
    <property type="entry name" value="4HBT"/>
    <property type="match status" value="1"/>
</dbReference>
<dbReference type="NCBIfam" id="TIGR00369">
    <property type="entry name" value="unchar_dom_1"/>
    <property type="match status" value="1"/>
</dbReference>
<proteinExistence type="predicted"/>
<evidence type="ECO:0000259" key="2">
    <source>
        <dbReference type="Pfam" id="PF03061"/>
    </source>
</evidence>
<dbReference type="InterPro" id="IPR003736">
    <property type="entry name" value="PAAI_dom"/>
</dbReference>
<accession>A0ABP7EAX5</accession>
<name>A0ABP7EAX5_9SPHN</name>
<organism evidence="3 4">
    <name type="scientific">Sphingomonas cynarae</name>
    <dbReference type="NCBI Taxonomy" id="930197"/>
    <lineage>
        <taxon>Bacteria</taxon>
        <taxon>Pseudomonadati</taxon>
        <taxon>Pseudomonadota</taxon>
        <taxon>Alphaproteobacteria</taxon>
        <taxon>Sphingomonadales</taxon>
        <taxon>Sphingomonadaceae</taxon>
        <taxon>Sphingomonas</taxon>
    </lineage>
</organism>
<dbReference type="InterPro" id="IPR029069">
    <property type="entry name" value="HotDog_dom_sf"/>
</dbReference>
<sequence length="161" mass="16717">MTTDLPITPDGLAQVRAMLATGRQPPLGEKLGISLVEVEYGHAVFEATPDGTSYNPMGTVHGGYISAILDSACGIAAHTGLKPGFGYTTLELKVSFLRPLNDSSGKIRAVGRLVSMGGRAAFSEATLVNEKGQLCATATSTLLVFELRPRKAVANPADGAS</sequence>
<evidence type="ECO:0000256" key="1">
    <source>
        <dbReference type="ARBA" id="ARBA00022801"/>
    </source>
</evidence>
<dbReference type="SUPFAM" id="SSF54637">
    <property type="entry name" value="Thioesterase/thiol ester dehydrase-isomerase"/>
    <property type="match status" value="1"/>
</dbReference>
<dbReference type="PANTHER" id="PTHR43240:SF1">
    <property type="entry name" value="BLR5584 PROTEIN"/>
    <property type="match status" value="1"/>
</dbReference>
<dbReference type="PANTHER" id="PTHR43240">
    <property type="entry name" value="1,4-DIHYDROXY-2-NAPHTHOYL-COA THIOESTERASE 1"/>
    <property type="match status" value="1"/>
</dbReference>
<evidence type="ECO:0000313" key="4">
    <source>
        <dbReference type="Proteomes" id="UP001500523"/>
    </source>
</evidence>
<protein>
    <submittedName>
        <fullName evidence="3">PaaI family thioesterase</fullName>
    </submittedName>
</protein>
<feature type="domain" description="Thioesterase" evidence="2">
    <location>
        <begin position="57"/>
        <end position="136"/>
    </location>
</feature>
<gene>
    <name evidence="3" type="ORF">GCM10022268_25520</name>
</gene>
<dbReference type="Gene3D" id="3.10.129.10">
    <property type="entry name" value="Hotdog Thioesterase"/>
    <property type="match status" value="1"/>
</dbReference>
<dbReference type="Proteomes" id="UP001500523">
    <property type="component" value="Unassembled WGS sequence"/>
</dbReference>
<dbReference type="CDD" id="cd03443">
    <property type="entry name" value="PaaI_thioesterase"/>
    <property type="match status" value="1"/>
</dbReference>
<dbReference type="InterPro" id="IPR006683">
    <property type="entry name" value="Thioestr_dom"/>
</dbReference>
<keyword evidence="4" id="KW-1185">Reference proteome</keyword>
<comment type="caution">
    <text evidence="3">The sequence shown here is derived from an EMBL/GenBank/DDBJ whole genome shotgun (WGS) entry which is preliminary data.</text>
</comment>
<reference evidence="4" key="1">
    <citation type="journal article" date="2019" name="Int. J. Syst. Evol. Microbiol.">
        <title>The Global Catalogue of Microorganisms (GCM) 10K type strain sequencing project: providing services to taxonomists for standard genome sequencing and annotation.</title>
        <authorList>
            <consortium name="The Broad Institute Genomics Platform"/>
            <consortium name="The Broad Institute Genome Sequencing Center for Infectious Disease"/>
            <person name="Wu L."/>
            <person name="Ma J."/>
        </authorList>
    </citation>
    <scope>NUCLEOTIDE SEQUENCE [LARGE SCALE GENOMIC DNA]</scope>
    <source>
        <strain evidence="4">JCM 17498</strain>
    </source>
</reference>
<evidence type="ECO:0000313" key="3">
    <source>
        <dbReference type="EMBL" id="GAA3715827.1"/>
    </source>
</evidence>
<dbReference type="EMBL" id="BAABBF010000005">
    <property type="protein sequence ID" value="GAA3715827.1"/>
    <property type="molecule type" value="Genomic_DNA"/>
</dbReference>
<keyword evidence="1" id="KW-0378">Hydrolase</keyword>